<gene>
    <name evidence="3" type="ORF">TWF694_010009</name>
</gene>
<organism evidence="3 4">
    <name type="scientific">Orbilia ellipsospora</name>
    <dbReference type="NCBI Taxonomy" id="2528407"/>
    <lineage>
        <taxon>Eukaryota</taxon>
        <taxon>Fungi</taxon>
        <taxon>Dikarya</taxon>
        <taxon>Ascomycota</taxon>
        <taxon>Pezizomycotina</taxon>
        <taxon>Orbiliomycetes</taxon>
        <taxon>Orbiliales</taxon>
        <taxon>Orbiliaceae</taxon>
        <taxon>Orbilia</taxon>
    </lineage>
</organism>
<reference evidence="3 4" key="1">
    <citation type="submission" date="2019-10" db="EMBL/GenBank/DDBJ databases">
        <authorList>
            <person name="Palmer J.M."/>
        </authorList>
    </citation>
    <scope>NUCLEOTIDE SEQUENCE [LARGE SCALE GENOMIC DNA]</scope>
    <source>
        <strain evidence="3 4">TWF694</strain>
    </source>
</reference>
<evidence type="ECO:0000256" key="1">
    <source>
        <dbReference type="SAM" id="MobiDB-lite"/>
    </source>
</evidence>
<dbReference type="EMBL" id="JAVHJO010000007">
    <property type="protein sequence ID" value="KAK6538424.1"/>
    <property type="molecule type" value="Genomic_DNA"/>
</dbReference>
<keyword evidence="2" id="KW-0732">Signal</keyword>
<feature type="compositionally biased region" description="Low complexity" evidence="1">
    <location>
        <begin position="559"/>
        <end position="572"/>
    </location>
</feature>
<comment type="caution">
    <text evidence="3">The sequence shown here is derived from an EMBL/GenBank/DDBJ whole genome shotgun (WGS) entry which is preliminary data.</text>
</comment>
<evidence type="ECO:0000313" key="3">
    <source>
        <dbReference type="EMBL" id="KAK6538424.1"/>
    </source>
</evidence>
<feature type="compositionally biased region" description="Basic residues" evidence="1">
    <location>
        <begin position="573"/>
        <end position="587"/>
    </location>
</feature>
<evidence type="ECO:0000313" key="4">
    <source>
        <dbReference type="Proteomes" id="UP001365542"/>
    </source>
</evidence>
<dbReference type="PANTHER" id="PTHR42076">
    <property type="entry name" value="CYANOVIRIN-N HOMOLOG"/>
    <property type="match status" value="1"/>
</dbReference>
<feature type="region of interest" description="Disordered" evidence="1">
    <location>
        <begin position="559"/>
        <end position="593"/>
    </location>
</feature>
<dbReference type="AlphaFoldDB" id="A0AAV9XB89"/>
<feature type="compositionally biased region" description="Basic residues" evidence="1">
    <location>
        <begin position="523"/>
        <end position="539"/>
    </location>
</feature>
<keyword evidence="4" id="KW-1185">Reference proteome</keyword>
<accession>A0AAV9XB89</accession>
<evidence type="ECO:0000256" key="2">
    <source>
        <dbReference type="SAM" id="SignalP"/>
    </source>
</evidence>
<name>A0AAV9XB89_9PEZI</name>
<dbReference type="Proteomes" id="UP001365542">
    <property type="component" value="Unassembled WGS sequence"/>
</dbReference>
<proteinExistence type="predicted"/>
<dbReference type="PANTHER" id="PTHR42076:SF1">
    <property type="entry name" value="CYANOVIRIN-N DOMAIN-CONTAINING PROTEIN"/>
    <property type="match status" value="1"/>
</dbReference>
<protein>
    <submittedName>
        <fullName evidence="3">Uncharacterized protein</fullName>
    </submittedName>
</protein>
<sequence>MKFTLIFGLLGICEFVYGAEKVTDNPKATSGNQQLFFPIARLLNGSQFKLNQGVLEAPTTVPKNLTNPAEGYVECSINLHQFIGINGTNGEFDLSPGAQYFASQVLQPQIDIASGEAILTAVHPQDKFNGKQISVDLSYHLYFTGTGPQNMQFVFRKTSDNIANSGTGFHLEIERNSDNSIKSMMYSGYLEDKKGYLQPASFDLMQLEGIKNEAFTGAVDSDKLYLQPVQTVDPFQIEFRPISMDFSHVDQLTVWIPELLANDDGKLVSRQPDDPFFSKDGAVTTFVEGLPFFGYIAAGLHKIAGNTAHAERAIAKATYATIVSTAGVLGTLAGGPMGCAVAASLIASAVATGPALKVQELLKRKVSNSNLQGQIDDFTWMNWGKEAAIGAILGGSFGKLSDGIGQRVTAGVSASVSSKTAQLGVKVGAFLVDQGIDKTAGSVYVGMNTELTKLTLDGAVQIWNSKHPNLQNSFNITKLQPEENYESLKKTISISGSPDIHVVVPGSTAPEDTLEASDDPKALKKSKGKGAKTPKKSKGKGIDKGIKEGETTLDLAAAASTGAAQSTMATRTKTGKKKAAKTKKPKKTSATAA</sequence>
<feature type="chain" id="PRO_5043631443" evidence="2">
    <location>
        <begin position="19"/>
        <end position="593"/>
    </location>
</feature>
<feature type="signal peptide" evidence="2">
    <location>
        <begin position="1"/>
        <end position="18"/>
    </location>
</feature>
<feature type="region of interest" description="Disordered" evidence="1">
    <location>
        <begin position="504"/>
        <end position="546"/>
    </location>
</feature>